<dbReference type="PANTHER" id="PTHR35867">
    <property type="entry name" value="PROTEIN RSEC"/>
    <property type="match status" value="1"/>
</dbReference>
<dbReference type="AlphaFoldDB" id="A0A1G9RBI6"/>
<name>A0A1G9RBI6_9FIRM</name>
<dbReference type="InterPro" id="IPR026268">
    <property type="entry name" value="RseC"/>
</dbReference>
<evidence type="ECO:0000313" key="2">
    <source>
        <dbReference type="EMBL" id="SDM20626.1"/>
    </source>
</evidence>
<dbReference type="PIRSF" id="PIRSF004923">
    <property type="entry name" value="RseC"/>
    <property type="match status" value="1"/>
</dbReference>
<dbReference type="InterPro" id="IPR007359">
    <property type="entry name" value="SigmaE_reg_RseC_MucC"/>
</dbReference>
<keyword evidence="1" id="KW-1133">Transmembrane helix</keyword>
<evidence type="ECO:0000256" key="1">
    <source>
        <dbReference type="SAM" id="Phobius"/>
    </source>
</evidence>
<dbReference type="RefSeq" id="WP_092726748.1">
    <property type="nucleotide sequence ID" value="NZ_FNGW01000006.1"/>
</dbReference>
<protein>
    <submittedName>
        <fullName evidence="2">Positive regulator of sigma(E), RseC/MucC</fullName>
    </submittedName>
</protein>
<sequence length="150" mass="16548">MEQQGYIVDIVDKKTAKLKMQRHSACASCGKCATTSEKKDIIVEVDNTIGAQVGDRVKVNMETVNVLKAAAIVYMLPLLFLLVGTITTYFILDSISFNGNVELLSGMMGLILMLLAFLILKKNDSKFRDSREYIPIVTEVVLKGGSEIKL</sequence>
<organism evidence="2 3">
    <name type="scientific">Romboutsia lituseburensis DSM 797</name>
    <dbReference type="NCBI Taxonomy" id="1121325"/>
    <lineage>
        <taxon>Bacteria</taxon>
        <taxon>Bacillati</taxon>
        <taxon>Bacillota</taxon>
        <taxon>Clostridia</taxon>
        <taxon>Peptostreptococcales</taxon>
        <taxon>Peptostreptococcaceae</taxon>
        <taxon>Romboutsia</taxon>
    </lineage>
</organism>
<feature type="transmembrane region" description="Helical" evidence="1">
    <location>
        <begin position="103"/>
        <end position="120"/>
    </location>
</feature>
<dbReference type="Pfam" id="PF04246">
    <property type="entry name" value="RseC_MucC"/>
    <property type="match status" value="1"/>
</dbReference>
<keyword evidence="1" id="KW-0472">Membrane</keyword>
<keyword evidence="1" id="KW-0812">Transmembrane</keyword>
<evidence type="ECO:0000313" key="3">
    <source>
        <dbReference type="Proteomes" id="UP000199068"/>
    </source>
</evidence>
<dbReference type="PANTHER" id="PTHR35867:SF1">
    <property type="entry name" value="PROTEIN RSEC"/>
    <property type="match status" value="1"/>
</dbReference>
<gene>
    <name evidence="2" type="ORF">SAMN04515677_106184</name>
</gene>
<dbReference type="STRING" id="1121325.SAMN04515677_106184"/>
<reference evidence="2 3" key="1">
    <citation type="submission" date="2016-10" db="EMBL/GenBank/DDBJ databases">
        <authorList>
            <person name="de Groot N.N."/>
        </authorList>
    </citation>
    <scope>NUCLEOTIDE SEQUENCE [LARGE SCALE GENOMIC DNA]</scope>
    <source>
        <strain evidence="2 3">DSM 797</strain>
    </source>
</reference>
<feature type="transmembrane region" description="Helical" evidence="1">
    <location>
        <begin position="66"/>
        <end position="91"/>
    </location>
</feature>
<proteinExistence type="predicted"/>
<accession>A0A1G9RBI6</accession>
<dbReference type="EMBL" id="FNGW01000006">
    <property type="protein sequence ID" value="SDM20626.1"/>
    <property type="molecule type" value="Genomic_DNA"/>
</dbReference>
<dbReference type="Proteomes" id="UP000199068">
    <property type="component" value="Unassembled WGS sequence"/>
</dbReference>
<keyword evidence="3" id="KW-1185">Reference proteome</keyword>